<comment type="caution">
    <text evidence="2">The sequence shown here is derived from an EMBL/GenBank/DDBJ whole genome shotgun (WGS) entry which is preliminary data.</text>
</comment>
<reference evidence="2 3" key="1">
    <citation type="submission" date="2020-08" db="EMBL/GenBank/DDBJ databases">
        <title>Genomic Encyclopedia of Type Strains, Phase IV (KMG-IV): sequencing the most valuable type-strain genomes for metagenomic binning, comparative biology and taxonomic classification.</title>
        <authorList>
            <person name="Goeker M."/>
        </authorList>
    </citation>
    <scope>NUCLEOTIDE SEQUENCE [LARGE SCALE GENOMIC DNA]</scope>
    <source>
        <strain evidence="2 3">DSM 5686</strain>
    </source>
</reference>
<evidence type="ECO:0000256" key="1">
    <source>
        <dbReference type="SAM" id="MobiDB-lite"/>
    </source>
</evidence>
<dbReference type="GeneID" id="96604238"/>
<dbReference type="EMBL" id="JACJIM010000003">
    <property type="protein sequence ID" value="MBA9063152.1"/>
    <property type="molecule type" value="Genomic_DNA"/>
</dbReference>
<dbReference type="RefSeq" id="WP_182592084.1">
    <property type="nucleotide sequence ID" value="NZ_JACJIM010000003.1"/>
</dbReference>
<gene>
    <name evidence="2" type="ORF">GGQ91_002540</name>
</gene>
<accession>A0ABR6DAN3</accession>
<sequence>MKPAPRTLRLVSDNTSPETWDDHPQNALVTFTLRKATVDGCMDGIRNLLDANRNMMLALDAARAGNAEDAEKRIRFAFMDLASANAFAAKVYEDVQRTARRTNRRGGRA</sequence>
<name>A0ABR6DAN3_9HYPH</name>
<dbReference type="Proteomes" id="UP000565455">
    <property type="component" value="Unassembled WGS sequence"/>
</dbReference>
<proteinExistence type="predicted"/>
<organism evidence="2 3">
    <name type="scientific">Methylobacterium fujisawaense</name>
    <dbReference type="NCBI Taxonomy" id="107400"/>
    <lineage>
        <taxon>Bacteria</taxon>
        <taxon>Pseudomonadati</taxon>
        <taxon>Pseudomonadota</taxon>
        <taxon>Alphaproteobacteria</taxon>
        <taxon>Hyphomicrobiales</taxon>
        <taxon>Methylobacteriaceae</taxon>
        <taxon>Methylobacterium</taxon>
    </lineage>
</organism>
<protein>
    <submittedName>
        <fullName evidence="2">Uncharacterized protein</fullName>
    </submittedName>
</protein>
<feature type="region of interest" description="Disordered" evidence="1">
    <location>
        <begin position="1"/>
        <end position="21"/>
    </location>
</feature>
<evidence type="ECO:0000313" key="3">
    <source>
        <dbReference type="Proteomes" id="UP000565455"/>
    </source>
</evidence>
<evidence type="ECO:0000313" key="2">
    <source>
        <dbReference type="EMBL" id="MBA9063152.1"/>
    </source>
</evidence>
<keyword evidence="3" id="KW-1185">Reference proteome</keyword>